<feature type="signal peptide" evidence="1">
    <location>
        <begin position="1"/>
        <end position="24"/>
    </location>
</feature>
<dbReference type="Proteomes" id="UP001555786">
    <property type="component" value="Unassembled WGS sequence"/>
</dbReference>
<evidence type="ECO:0000313" key="2">
    <source>
        <dbReference type="EMBL" id="MEW9305262.1"/>
    </source>
</evidence>
<comment type="caution">
    <text evidence="2">The sequence shown here is derived from an EMBL/GenBank/DDBJ whole genome shotgun (WGS) entry which is preliminary data.</text>
</comment>
<reference evidence="2 3" key="1">
    <citation type="submission" date="2024-07" db="EMBL/GenBank/DDBJ databases">
        <title>Description of Labrys sedimenti sp. nov., isolated from a diclofenac-degrading enrichment culture.</title>
        <authorList>
            <person name="Tancsics A."/>
            <person name="Csepanyi A."/>
        </authorList>
    </citation>
    <scope>NUCLEOTIDE SEQUENCE [LARGE SCALE GENOMIC DNA]</scope>
    <source>
        <strain evidence="2 3">LMG 23578</strain>
    </source>
</reference>
<proteinExistence type="predicted"/>
<dbReference type="EMBL" id="JBFNQD010000001">
    <property type="protein sequence ID" value="MEW9305262.1"/>
    <property type="molecule type" value="Genomic_DNA"/>
</dbReference>
<sequence length="139" mass="14897">MQRDPMIKYGIAALLVFGATVANAQTCSSNFTISGGLAPAISTWDVFPGLSPAKAIDNLTRTAHLNSYWVGIKVNRRLGLLTALNDGARNGRVQEVKMVARKHGNATRVDYTMILNPGQIPGPDFRSDVCRIIRSAAGG</sequence>
<feature type="chain" id="PRO_5046043512" evidence="1">
    <location>
        <begin position="25"/>
        <end position="139"/>
    </location>
</feature>
<keyword evidence="3" id="KW-1185">Reference proteome</keyword>
<name>A0ABV3PI04_9HYPH</name>
<protein>
    <submittedName>
        <fullName evidence="2">Uncharacterized protein</fullName>
    </submittedName>
</protein>
<evidence type="ECO:0000256" key="1">
    <source>
        <dbReference type="SAM" id="SignalP"/>
    </source>
</evidence>
<dbReference type="RefSeq" id="WP_311941495.1">
    <property type="nucleotide sequence ID" value="NZ_JAVSCS010000033.1"/>
</dbReference>
<evidence type="ECO:0000313" key="3">
    <source>
        <dbReference type="Proteomes" id="UP001555786"/>
    </source>
</evidence>
<accession>A0ABV3PI04</accession>
<gene>
    <name evidence="2" type="ORF">ABXS05_06930</name>
</gene>
<keyword evidence="1" id="KW-0732">Signal</keyword>
<organism evidence="2 3">
    <name type="scientific">Labrys neptuniae</name>
    <dbReference type="NCBI Taxonomy" id="376174"/>
    <lineage>
        <taxon>Bacteria</taxon>
        <taxon>Pseudomonadati</taxon>
        <taxon>Pseudomonadota</taxon>
        <taxon>Alphaproteobacteria</taxon>
        <taxon>Hyphomicrobiales</taxon>
        <taxon>Xanthobacteraceae</taxon>
        <taxon>Labrys</taxon>
    </lineage>
</organism>